<dbReference type="Gene3D" id="3.40.50.1910">
    <property type="match status" value="2"/>
</dbReference>
<name>A0A7R9BJY3_9CRUS</name>
<keyword evidence="8" id="KW-0333">Golgi apparatus</keyword>
<dbReference type="SUPFAM" id="SSF56815">
    <property type="entry name" value="Sec1/munc18-like (SM) proteins"/>
    <property type="match status" value="1"/>
</dbReference>
<evidence type="ECO:0000256" key="3">
    <source>
        <dbReference type="ARBA" id="ARBA00008961"/>
    </source>
</evidence>
<accession>A0A7R9BJY3</accession>
<dbReference type="EMBL" id="OA882437">
    <property type="protein sequence ID" value="CAD7275349.1"/>
    <property type="molecule type" value="Genomic_DNA"/>
</dbReference>
<dbReference type="EMBL" id="CAJPEX010000400">
    <property type="protein sequence ID" value="CAG0915501.1"/>
    <property type="molecule type" value="Genomic_DNA"/>
</dbReference>
<keyword evidence="12" id="KW-1185">Reference proteome</keyword>
<proteinExistence type="inferred from homology"/>
<dbReference type="InterPro" id="IPR043155">
    <property type="entry name" value="VPS33_dom3b"/>
</dbReference>
<keyword evidence="5 10" id="KW-0812">Transmembrane</keyword>
<evidence type="ECO:0000256" key="5">
    <source>
        <dbReference type="ARBA" id="ARBA00022692"/>
    </source>
</evidence>
<dbReference type="InterPro" id="IPR027482">
    <property type="entry name" value="Sec1-like_dom2"/>
</dbReference>
<dbReference type="Pfam" id="PF00995">
    <property type="entry name" value="Sec1"/>
    <property type="match status" value="1"/>
</dbReference>
<feature type="transmembrane region" description="Helical" evidence="10">
    <location>
        <begin position="583"/>
        <end position="604"/>
    </location>
</feature>
<sequence>MADTGLDLSLLCEINRKKLVHILEEIHGTMDFVVDSDLMKPLDTYIQGASTLRRHGVKKIFKLSRETPAFGEKQRCFLTRPNLTKVKWFCDQARASVDSDRPGVYHLILSPRNTHAIQTLLEEEGLFGQVIVWELNPGLLTLDRDVFSIEIAELFRECFLEGDQVHLQPLARALCELQQIFGKIPNVFGHGRFAAKVRSMCDVMWADFNASKSRRVEIGSLFIFDRDVDYPAVLLTQLTYGGLLDEVFGVTCNVLEFKPDDQTAVKMVLSSENKVYSSLADLHFSSVGPSLAKMVRELTSKQASKDLSVQEMKRLVKEELKEMQAERKRVSDHVAASEIITKRKGSDFQSQLAAEHAFVEGADVRDAVNLLNCVICFKSDPLIPLRLLSLYSFCNNGLNSRDYRAFKTSYLHAFGFEKLKAFHNLKKLGLVTENNEPTNVMNLALGRGSGFRLMAKKLGLIPPETTNVDTNEPSYVFGGGYVPVTVKIVSEVLRNGKLGDELKWCPGESFSASGSVSELPASSGDASRVAVICFVGGVTFAEISAFRLLGRKLGKRFIIVTTGIINGNELMKTLGLFNFQSLLVIVLLLICTCTYIRGIWASLLDRNQTGLLGTFWKCARIGERKSPYVALCCFAMAATVLFWS</sequence>
<evidence type="ECO:0000256" key="8">
    <source>
        <dbReference type="ARBA" id="ARBA00023034"/>
    </source>
</evidence>
<dbReference type="GO" id="GO:0016192">
    <property type="term" value="P:vesicle-mediated transport"/>
    <property type="evidence" value="ECO:0007669"/>
    <property type="project" value="InterPro"/>
</dbReference>
<keyword evidence="9 10" id="KW-0472">Membrane</keyword>
<dbReference type="PANTHER" id="PTHR11679">
    <property type="entry name" value="VESICLE PROTEIN SORTING-ASSOCIATED"/>
    <property type="match status" value="1"/>
</dbReference>
<dbReference type="Pfam" id="PF06842">
    <property type="entry name" value="DUF1242"/>
    <property type="match status" value="1"/>
</dbReference>
<evidence type="ECO:0000256" key="10">
    <source>
        <dbReference type="SAM" id="Phobius"/>
    </source>
</evidence>
<dbReference type="InterPro" id="IPR036045">
    <property type="entry name" value="Sec1-like_sf"/>
</dbReference>
<dbReference type="InterPro" id="IPR001619">
    <property type="entry name" value="Sec1-like"/>
</dbReference>
<evidence type="ECO:0000313" key="11">
    <source>
        <dbReference type="EMBL" id="CAD7275349.1"/>
    </source>
</evidence>
<comment type="similarity">
    <text evidence="3">Belongs to the KISH family.</text>
</comment>
<comment type="similarity">
    <text evidence="4">Belongs to the STXBP/unc-18/SEC1 family.</text>
</comment>
<dbReference type="Gene3D" id="3.40.50.2060">
    <property type="match status" value="1"/>
</dbReference>
<evidence type="ECO:0000313" key="12">
    <source>
        <dbReference type="Proteomes" id="UP000678499"/>
    </source>
</evidence>
<keyword evidence="7 10" id="KW-1133">Transmembrane helix</keyword>
<protein>
    <recommendedName>
        <fullName evidence="13">Vacuolar protein sorting-associated protein 33B</fullName>
    </recommendedName>
</protein>
<dbReference type="GO" id="GO:0000139">
    <property type="term" value="C:Golgi membrane"/>
    <property type="evidence" value="ECO:0007669"/>
    <property type="project" value="UniProtKB-SubCell"/>
</dbReference>
<reference evidence="11" key="1">
    <citation type="submission" date="2020-11" db="EMBL/GenBank/DDBJ databases">
        <authorList>
            <person name="Tran Van P."/>
        </authorList>
    </citation>
    <scope>NUCLEOTIDE SEQUENCE</scope>
</reference>
<comment type="subcellular location">
    <subcellularLocation>
        <location evidence="2">Golgi apparatus membrane</location>
        <topology evidence="2">Single-pass type I membrane protein</topology>
    </subcellularLocation>
</comment>
<dbReference type="Gene3D" id="1.25.40.850">
    <property type="match status" value="1"/>
</dbReference>
<feature type="transmembrane region" description="Helical" evidence="10">
    <location>
        <begin position="625"/>
        <end position="643"/>
    </location>
</feature>
<evidence type="ECO:0008006" key="13">
    <source>
        <dbReference type="Google" id="ProtNLM"/>
    </source>
</evidence>
<dbReference type="InterPro" id="IPR009653">
    <property type="entry name" value="Ksh1"/>
</dbReference>
<dbReference type="OrthoDB" id="10262528at2759"/>
<evidence type="ECO:0000256" key="1">
    <source>
        <dbReference type="ARBA" id="ARBA00002154"/>
    </source>
</evidence>
<keyword evidence="6" id="KW-0732">Signal</keyword>
<comment type="function">
    <text evidence="1">Involved in the early part of the secretory pathway.</text>
</comment>
<evidence type="ECO:0000256" key="2">
    <source>
        <dbReference type="ARBA" id="ARBA00004614"/>
    </source>
</evidence>
<gene>
    <name evidence="11" type="ORF">NMOB1V02_LOCUS3147</name>
</gene>
<dbReference type="Proteomes" id="UP000678499">
    <property type="component" value="Unassembled WGS sequence"/>
</dbReference>
<dbReference type="AlphaFoldDB" id="A0A7R9BJY3"/>
<evidence type="ECO:0000256" key="4">
    <source>
        <dbReference type="ARBA" id="ARBA00009884"/>
    </source>
</evidence>
<organism evidence="11">
    <name type="scientific">Notodromas monacha</name>
    <dbReference type="NCBI Taxonomy" id="399045"/>
    <lineage>
        <taxon>Eukaryota</taxon>
        <taxon>Metazoa</taxon>
        <taxon>Ecdysozoa</taxon>
        <taxon>Arthropoda</taxon>
        <taxon>Crustacea</taxon>
        <taxon>Oligostraca</taxon>
        <taxon>Ostracoda</taxon>
        <taxon>Podocopa</taxon>
        <taxon>Podocopida</taxon>
        <taxon>Cypridocopina</taxon>
        <taxon>Cypridoidea</taxon>
        <taxon>Cyprididae</taxon>
        <taxon>Notodromas</taxon>
    </lineage>
</organism>
<evidence type="ECO:0000256" key="7">
    <source>
        <dbReference type="ARBA" id="ARBA00022989"/>
    </source>
</evidence>
<dbReference type="InterPro" id="IPR043154">
    <property type="entry name" value="Sec-1-like_dom1"/>
</dbReference>
<evidence type="ECO:0000256" key="9">
    <source>
        <dbReference type="ARBA" id="ARBA00023136"/>
    </source>
</evidence>
<evidence type="ECO:0000256" key="6">
    <source>
        <dbReference type="ARBA" id="ARBA00022729"/>
    </source>
</evidence>